<organism evidence="5">
    <name type="scientific">Balaenoptera musculus</name>
    <name type="common">Blue whale</name>
    <dbReference type="NCBI Taxonomy" id="9771"/>
    <lineage>
        <taxon>Eukaryota</taxon>
        <taxon>Metazoa</taxon>
        <taxon>Chordata</taxon>
        <taxon>Craniata</taxon>
        <taxon>Vertebrata</taxon>
        <taxon>Euteleostomi</taxon>
        <taxon>Mammalia</taxon>
        <taxon>Eutheria</taxon>
        <taxon>Laurasiatheria</taxon>
        <taxon>Artiodactyla</taxon>
        <taxon>Whippomorpha</taxon>
        <taxon>Cetacea</taxon>
        <taxon>Mysticeti</taxon>
        <taxon>Balaenopteridae</taxon>
        <taxon>Balaenoptera</taxon>
    </lineage>
</organism>
<dbReference type="Ensembl" id="ENSBMST00010005348.1">
    <property type="protein sequence ID" value="ENSBMSP00010004863.1"/>
    <property type="gene ID" value="ENSBMSG00010003577.1"/>
</dbReference>
<proteinExistence type="predicted"/>
<dbReference type="AlphaFoldDB" id="A0A8C0CDL9"/>
<evidence type="ECO:0000313" key="5">
    <source>
        <dbReference type="Ensembl" id="ENSBMSP00010004863.1"/>
    </source>
</evidence>
<dbReference type="Pfam" id="PF04193">
    <property type="entry name" value="PQ-loop"/>
    <property type="match status" value="1"/>
</dbReference>
<reference evidence="5" key="1">
    <citation type="submission" date="2023-09" db="UniProtKB">
        <authorList>
            <consortium name="Ensembl"/>
        </authorList>
    </citation>
    <scope>IDENTIFICATION</scope>
</reference>
<name>A0A8C0CDL9_BALMU</name>
<keyword evidence="3" id="KW-1133">Transmembrane helix</keyword>
<keyword evidence="2" id="KW-0812">Transmembrane</keyword>
<dbReference type="InterPro" id="IPR006603">
    <property type="entry name" value="PQ-loop_rpt"/>
</dbReference>
<evidence type="ECO:0000256" key="1">
    <source>
        <dbReference type="ARBA" id="ARBA00004141"/>
    </source>
</evidence>
<protein>
    <submittedName>
        <fullName evidence="5">Uncharacterized protein</fullName>
    </submittedName>
</protein>
<dbReference type="GeneTree" id="ENSGT00940000167272"/>
<keyword evidence="4" id="KW-0472">Membrane</keyword>
<sequence length="66" mass="7129">VKVVGNCAMAVNSNASGSTGYLSCLVYRNGKVDEALSLRLLLCWIGGNLTNFIGCYLTNQLPIQYQ</sequence>
<evidence type="ECO:0000256" key="4">
    <source>
        <dbReference type="ARBA" id="ARBA00023136"/>
    </source>
</evidence>
<dbReference type="GO" id="GO:0016020">
    <property type="term" value="C:membrane"/>
    <property type="evidence" value="ECO:0007669"/>
    <property type="project" value="UniProtKB-SubCell"/>
</dbReference>
<accession>A0A8C0CDL9</accession>
<evidence type="ECO:0000256" key="3">
    <source>
        <dbReference type="ARBA" id="ARBA00022989"/>
    </source>
</evidence>
<comment type="subcellular location">
    <subcellularLocation>
        <location evidence="1">Membrane</location>
        <topology evidence="1">Multi-pass membrane protein</topology>
    </subcellularLocation>
</comment>
<evidence type="ECO:0000256" key="2">
    <source>
        <dbReference type="ARBA" id="ARBA00022692"/>
    </source>
</evidence>